<dbReference type="Pfam" id="PF01864">
    <property type="entry name" value="CarS-like"/>
    <property type="match status" value="1"/>
</dbReference>
<dbReference type="EMBL" id="CP017715">
    <property type="protein sequence ID" value="AOY89901.1"/>
    <property type="molecule type" value="Genomic_DNA"/>
</dbReference>
<dbReference type="Proteomes" id="UP000177445">
    <property type="component" value="Chromosome"/>
</dbReference>
<accession>A0A1D9GQW6</accession>
<reference evidence="2 3" key="1">
    <citation type="submission" date="2016-10" db="EMBL/GenBank/DDBJ databases">
        <title>Marinobacter salinus sp. nov., a moderately halophilic bacterium isolated from a tidal flat environment.</title>
        <authorList>
            <person name="Park S.-J."/>
        </authorList>
    </citation>
    <scope>NUCLEOTIDE SEQUENCE [LARGE SCALE GENOMIC DNA]</scope>
    <source>
        <strain evidence="2 3">Hb8</strain>
    </source>
</reference>
<evidence type="ECO:0000313" key="3">
    <source>
        <dbReference type="Proteomes" id="UP000177445"/>
    </source>
</evidence>
<keyword evidence="1" id="KW-1133">Transmembrane helix</keyword>
<dbReference type="KEGG" id="msq:BKP64_17980"/>
<evidence type="ECO:0008006" key="4">
    <source>
        <dbReference type="Google" id="ProtNLM"/>
    </source>
</evidence>
<feature type="transmembrane region" description="Helical" evidence="1">
    <location>
        <begin position="106"/>
        <end position="127"/>
    </location>
</feature>
<dbReference type="PANTHER" id="PTHR39650">
    <property type="entry name" value="CDP-ARCHAEOL SYNTHASE"/>
    <property type="match status" value="1"/>
</dbReference>
<dbReference type="OrthoDB" id="8850121at2"/>
<dbReference type="PANTHER" id="PTHR39650:SF1">
    <property type="entry name" value="CDP-ARCHAEOL SYNTHASE"/>
    <property type="match status" value="1"/>
</dbReference>
<evidence type="ECO:0000256" key="1">
    <source>
        <dbReference type="SAM" id="Phobius"/>
    </source>
</evidence>
<dbReference type="InterPro" id="IPR032690">
    <property type="entry name" value="CarS"/>
</dbReference>
<proteinExistence type="predicted"/>
<feature type="transmembrane region" description="Helical" evidence="1">
    <location>
        <begin position="63"/>
        <end position="85"/>
    </location>
</feature>
<dbReference type="RefSeq" id="WP_070973116.1">
    <property type="nucleotide sequence ID" value="NZ_CP017715.1"/>
</dbReference>
<gene>
    <name evidence="2" type="ORF">BKP64_17980</name>
</gene>
<protein>
    <recommendedName>
        <fullName evidence="4">CDP-archaeol synthase</fullName>
    </recommendedName>
</protein>
<evidence type="ECO:0000313" key="2">
    <source>
        <dbReference type="EMBL" id="AOY89901.1"/>
    </source>
</evidence>
<organism evidence="2 3">
    <name type="scientific">Marinobacter salinus</name>
    <dbReference type="NCBI Taxonomy" id="1874317"/>
    <lineage>
        <taxon>Bacteria</taxon>
        <taxon>Pseudomonadati</taxon>
        <taxon>Pseudomonadota</taxon>
        <taxon>Gammaproteobacteria</taxon>
        <taxon>Pseudomonadales</taxon>
        <taxon>Marinobacteraceae</taxon>
        <taxon>Marinobacter</taxon>
    </lineage>
</organism>
<dbReference type="STRING" id="1874317.BKP64_17980"/>
<feature type="transmembrane region" description="Helical" evidence="1">
    <location>
        <begin position="133"/>
        <end position="151"/>
    </location>
</feature>
<keyword evidence="3" id="KW-1185">Reference proteome</keyword>
<keyword evidence="1" id="KW-0812">Transmembrane</keyword>
<name>A0A1D9GQW6_9GAMM</name>
<keyword evidence="1" id="KW-0472">Membrane</keyword>
<dbReference type="AlphaFoldDB" id="A0A1D9GQW6"/>
<sequence length="160" mass="17447">MLIYLELFVMLVLANGAPVVASRVLKGHWGEPVDGGRLWKDGRPILGASKTWRGLVSGSLSCALFSLITGLGFIFGFLFGLLGLLGDLISSFTKRRLGLQSSSRALVLDQVPEAALPMVMAVFWLGVGWGPSVLIVVFFTLSNIFFSPLLYRLGIRRQPH</sequence>